<keyword evidence="3" id="KW-0067">ATP-binding</keyword>
<protein>
    <submittedName>
        <fullName evidence="7">Cytosolic Fe-S cluster assembly factor NUBP1</fullName>
    </submittedName>
</protein>
<keyword evidence="5" id="KW-0411">Iron-sulfur</keyword>
<dbReference type="InterPro" id="IPR019591">
    <property type="entry name" value="Mrp/NBP35_ATP-bd"/>
</dbReference>
<gene>
    <name evidence="7" type="primary">NUBP1</name>
    <name evidence="7" type="ORF">NGRA_0635</name>
</gene>
<dbReference type="GO" id="GO:0005524">
    <property type="term" value="F:ATP binding"/>
    <property type="evidence" value="ECO:0007669"/>
    <property type="project" value="UniProtKB-KW"/>
</dbReference>
<evidence type="ECO:0000256" key="6">
    <source>
        <dbReference type="SAM" id="MobiDB-lite"/>
    </source>
</evidence>
<organism evidence="7 8">
    <name type="scientific">Nosema granulosis</name>
    <dbReference type="NCBI Taxonomy" id="83296"/>
    <lineage>
        <taxon>Eukaryota</taxon>
        <taxon>Fungi</taxon>
        <taxon>Fungi incertae sedis</taxon>
        <taxon>Microsporidia</taxon>
        <taxon>Nosematidae</taxon>
        <taxon>Nosema</taxon>
    </lineage>
</organism>
<dbReference type="GO" id="GO:0046872">
    <property type="term" value="F:metal ion binding"/>
    <property type="evidence" value="ECO:0007669"/>
    <property type="project" value="UniProtKB-KW"/>
</dbReference>
<dbReference type="PANTHER" id="PTHR23264:SF19">
    <property type="entry name" value="CYTOSOLIC FE-S CLUSTER ASSEMBLY FACTOR NUBP2"/>
    <property type="match status" value="1"/>
</dbReference>
<dbReference type="Pfam" id="PF10609">
    <property type="entry name" value="ParA"/>
    <property type="match status" value="1"/>
</dbReference>
<reference evidence="7 8" key="1">
    <citation type="journal article" date="2020" name="Genome Biol. Evol.">
        <title>Comparative genomics of strictly vertically transmitted, feminizing microsporidia endosymbionts of amphipod crustaceans.</title>
        <authorList>
            <person name="Cormier A."/>
            <person name="Chebbi M.A."/>
            <person name="Giraud I."/>
            <person name="Wattier R."/>
            <person name="Teixeira M."/>
            <person name="Gilbert C."/>
            <person name="Rigaud T."/>
            <person name="Cordaux R."/>
        </authorList>
    </citation>
    <scope>NUCLEOTIDE SEQUENCE [LARGE SCALE GENOMIC DNA]</scope>
    <source>
        <strain evidence="7 8">Ou3-Ou53</strain>
    </source>
</reference>
<dbReference type="Proteomes" id="UP000740883">
    <property type="component" value="Unassembled WGS sequence"/>
</dbReference>
<dbReference type="GO" id="GO:0140663">
    <property type="term" value="F:ATP-dependent FeS chaperone activity"/>
    <property type="evidence" value="ECO:0007669"/>
    <property type="project" value="InterPro"/>
</dbReference>
<dbReference type="InterPro" id="IPR027417">
    <property type="entry name" value="P-loop_NTPase"/>
</dbReference>
<comment type="caution">
    <text evidence="7">The sequence shown here is derived from an EMBL/GenBank/DDBJ whole genome shotgun (WGS) entry which is preliminary data.</text>
</comment>
<dbReference type="OrthoDB" id="1741334at2759"/>
<sequence>MGSHTNINSDCPGSDSKTAGKAEQCKGCPNAKICSSETVIDPDIALIQENLQNFDIIIAVMSGKGGVGKSTITRNLAESFEKRRIQTLILDLDLSGPSMPKLTNTEGIAGIEVNNKLEAVRVSDYIGCISVGYFLDENNIYSSKIKTKLLKNILLNSNFSPYKAMLIDTPPNITDEHLGLVNFIKPNCAIVVTTPQTISYQDVLRQISFCRKTNIEIKGIVENMKRSKCSKCGATNNIFNDCGIENKCNDLGIKYFGSIPIDAGFGRLSDEGRAIQNVLFDEIVEDLLLK</sequence>
<evidence type="ECO:0000256" key="1">
    <source>
        <dbReference type="ARBA" id="ARBA00022723"/>
    </source>
</evidence>
<dbReference type="AlphaFoldDB" id="A0A9P6H104"/>
<dbReference type="SUPFAM" id="SSF52540">
    <property type="entry name" value="P-loop containing nucleoside triphosphate hydrolases"/>
    <property type="match status" value="1"/>
</dbReference>
<proteinExistence type="predicted"/>
<evidence type="ECO:0000256" key="2">
    <source>
        <dbReference type="ARBA" id="ARBA00022741"/>
    </source>
</evidence>
<dbReference type="InterPro" id="IPR033756">
    <property type="entry name" value="YlxH/NBP35"/>
</dbReference>
<feature type="region of interest" description="Disordered" evidence="6">
    <location>
        <begin position="1"/>
        <end position="22"/>
    </location>
</feature>
<dbReference type="EMBL" id="SBJO01000026">
    <property type="protein sequence ID" value="KAF9764358.1"/>
    <property type="molecule type" value="Genomic_DNA"/>
</dbReference>
<dbReference type="PANTHER" id="PTHR23264">
    <property type="entry name" value="NUCLEOTIDE-BINDING PROTEIN NBP35 YEAST -RELATED"/>
    <property type="match status" value="1"/>
</dbReference>
<dbReference type="Gene3D" id="3.40.50.300">
    <property type="entry name" value="P-loop containing nucleotide triphosphate hydrolases"/>
    <property type="match status" value="1"/>
</dbReference>
<evidence type="ECO:0000256" key="3">
    <source>
        <dbReference type="ARBA" id="ARBA00022840"/>
    </source>
</evidence>
<keyword evidence="8" id="KW-1185">Reference proteome</keyword>
<dbReference type="GO" id="GO:0051536">
    <property type="term" value="F:iron-sulfur cluster binding"/>
    <property type="evidence" value="ECO:0007669"/>
    <property type="project" value="UniProtKB-KW"/>
</dbReference>
<evidence type="ECO:0000256" key="5">
    <source>
        <dbReference type="ARBA" id="ARBA00023014"/>
    </source>
</evidence>
<dbReference type="CDD" id="cd02037">
    <property type="entry name" value="Mrp_NBP35"/>
    <property type="match status" value="1"/>
</dbReference>
<name>A0A9P6H104_9MICR</name>
<keyword evidence="2" id="KW-0547">Nucleotide-binding</keyword>
<evidence type="ECO:0000313" key="8">
    <source>
        <dbReference type="Proteomes" id="UP000740883"/>
    </source>
</evidence>
<keyword evidence="1" id="KW-0479">Metal-binding</keyword>
<evidence type="ECO:0000313" key="7">
    <source>
        <dbReference type="EMBL" id="KAF9764358.1"/>
    </source>
</evidence>
<dbReference type="GO" id="GO:0005829">
    <property type="term" value="C:cytosol"/>
    <property type="evidence" value="ECO:0007669"/>
    <property type="project" value="TreeGrafter"/>
</dbReference>
<feature type="compositionally biased region" description="Polar residues" evidence="6">
    <location>
        <begin position="1"/>
        <end position="17"/>
    </location>
</feature>
<dbReference type="GO" id="GO:0016226">
    <property type="term" value="P:iron-sulfur cluster assembly"/>
    <property type="evidence" value="ECO:0007669"/>
    <property type="project" value="InterPro"/>
</dbReference>
<keyword evidence="4" id="KW-0408">Iron</keyword>
<evidence type="ECO:0000256" key="4">
    <source>
        <dbReference type="ARBA" id="ARBA00023004"/>
    </source>
</evidence>
<accession>A0A9P6H104</accession>